<dbReference type="AlphaFoldDB" id="A0A7Y9PJ82"/>
<dbReference type="Pfam" id="PF00856">
    <property type="entry name" value="SET"/>
    <property type="match status" value="1"/>
</dbReference>
<evidence type="ECO:0000259" key="7">
    <source>
        <dbReference type="PROSITE" id="PS50868"/>
    </source>
</evidence>
<keyword evidence="9" id="KW-1185">Reference proteome</keyword>
<sequence>MRPGLIIRSSSIHAAGCYTTRPIPKGARVCEYDGPRMTKEIADERYTDRFVTYLFGYGNGEMVIDGFGTAMFINHSCDPNCETEDDNDHIYVTAIRDIAAGEELTYEYNLYDSDDEEGDCHCGAPQCRGTMFSDLELARRAKAAKKAAQKEARRKTPNRSVAV</sequence>
<dbReference type="GO" id="GO:0005694">
    <property type="term" value="C:chromosome"/>
    <property type="evidence" value="ECO:0007669"/>
    <property type="project" value="UniProtKB-SubCell"/>
</dbReference>
<keyword evidence="3" id="KW-0489">Methyltransferase</keyword>
<organism evidence="8 9">
    <name type="scientific">Granulicella arctica</name>
    <dbReference type="NCBI Taxonomy" id="940613"/>
    <lineage>
        <taxon>Bacteria</taxon>
        <taxon>Pseudomonadati</taxon>
        <taxon>Acidobacteriota</taxon>
        <taxon>Terriglobia</taxon>
        <taxon>Terriglobales</taxon>
        <taxon>Acidobacteriaceae</taxon>
        <taxon>Granulicella</taxon>
    </lineage>
</organism>
<dbReference type="SUPFAM" id="SSF82199">
    <property type="entry name" value="SET domain"/>
    <property type="match status" value="1"/>
</dbReference>
<dbReference type="SMART" id="SM00508">
    <property type="entry name" value="PostSET"/>
    <property type="match status" value="1"/>
</dbReference>
<gene>
    <name evidence="8" type="ORF">HDF17_002456</name>
</gene>
<accession>A0A7Y9PJ82</accession>
<evidence type="ECO:0000313" key="9">
    <source>
        <dbReference type="Proteomes" id="UP000589520"/>
    </source>
</evidence>
<dbReference type="PROSITE" id="PS50280">
    <property type="entry name" value="SET"/>
    <property type="match status" value="1"/>
</dbReference>
<evidence type="ECO:0000259" key="6">
    <source>
        <dbReference type="PROSITE" id="PS50280"/>
    </source>
</evidence>
<dbReference type="RefSeq" id="WP_179491302.1">
    <property type="nucleotide sequence ID" value="NZ_JACCCW010000002.1"/>
</dbReference>
<evidence type="ECO:0000313" key="8">
    <source>
        <dbReference type="EMBL" id="NYF80136.1"/>
    </source>
</evidence>
<dbReference type="EMBL" id="JACCCW010000002">
    <property type="protein sequence ID" value="NYF80136.1"/>
    <property type="molecule type" value="Genomic_DNA"/>
</dbReference>
<dbReference type="PROSITE" id="PS50868">
    <property type="entry name" value="POST_SET"/>
    <property type="match status" value="1"/>
</dbReference>
<dbReference type="SMART" id="SM00317">
    <property type="entry name" value="SET"/>
    <property type="match status" value="1"/>
</dbReference>
<reference evidence="8 9" key="1">
    <citation type="submission" date="2020-07" db="EMBL/GenBank/DDBJ databases">
        <title>Genomic Encyclopedia of Type Strains, Phase IV (KMG-V): Genome sequencing to study the core and pangenomes of soil and plant-associated prokaryotes.</title>
        <authorList>
            <person name="Whitman W."/>
        </authorList>
    </citation>
    <scope>NUCLEOTIDE SEQUENCE [LARGE SCALE GENOMIC DNA]</scope>
    <source>
        <strain evidence="8 9">X4EP2</strain>
    </source>
</reference>
<dbReference type="InterPro" id="IPR046341">
    <property type="entry name" value="SET_dom_sf"/>
</dbReference>
<evidence type="ECO:0000256" key="2">
    <source>
        <dbReference type="ARBA" id="ARBA00022454"/>
    </source>
</evidence>
<evidence type="ECO:0000256" key="3">
    <source>
        <dbReference type="ARBA" id="ARBA00022603"/>
    </source>
</evidence>
<protein>
    <recommendedName>
        <fullName evidence="10">SET domain-containing protein-lysine N-methyltransferase</fullName>
    </recommendedName>
</protein>
<dbReference type="InterPro" id="IPR050777">
    <property type="entry name" value="SET2_Histone-Lys_MeTrsfase"/>
</dbReference>
<name>A0A7Y9PJ82_9BACT</name>
<comment type="caution">
    <text evidence="8">The sequence shown here is derived from an EMBL/GenBank/DDBJ whole genome shotgun (WGS) entry which is preliminary data.</text>
</comment>
<evidence type="ECO:0008006" key="10">
    <source>
        <dbReference type="Google" id="ProtNLM"/>
    </source>
</evidence>
<keyword evidence="5" id="KW-0949">S-adenosyl-L-methionine</keyword>
<dbReference type="GO" id="GO:0008168">
    <property type="term" value="F:methyltransferase activity"/>
    <property type="evidence" value="ECO:0007669"/>
    <property type="project" value="UniProtKB-KW"/>
</dbReference>
<dbReference type="GO" id="GO:0032259">
    <property type="term" value="P:methylation"/>
    <property type="evidence" value="ECO:0007669"/>
    <property type="project" value="UniProtKB-KW"/>
</dbReference>
<dbReference type="InterPro" id="IPR001214">
    <property type="entry name" value="SET_dom"/>
</dbReference>
<feature type="domain" description="SET" evidence="6">
    <location>
        <begin position="3"/>
        <end position="109"/>
    </location>
</feature>
<dbReference type="PANTHER" id="PTHR22884">
    <property type="entry name" value="SET DOMAIN PROTEINS"/>
    <property type="match status" value="1"/>
</dbReference>
<proteinExistence type="predicted"/>
<evidence type="ECO:0000256" key="1">
    <source>
        <dbReference type="ARBA" id="ARBA00004286"/>
    </source>
</evidence>
<keyword evidence="4" id="KW-0808">Transferase</keyword>
<evidence type="ECO:0000256" key="5">
    <source>
        <dbReference type="ARBA" id="ARBA00022691"/>
    </source>
</evidence>
<comment type="subcellular location">
    <subcellularLocation>
        <location evidence="1">Chromosome</location>
    </subcellularLocation>
</comment>
<dbReference type="Gene3D" id="2.170.270.10">
    <property type="entry name" value="SET domain"/>
    <property type="match status" value="1"/>
</dbReference>
<dbReference type="InterPro" id="IPR003616">
    <property type="entry name" value="Post-SET_dom"/>
</dbReference>
<keyword evidence="2" id="KW-0158">Chromosome</keyword>
<dbReference type="Proteomes" id="UP000589520">
    <property type="component" value="Unassembled WGS sequence"/>
</dbReference>
<evidence type="ECO:0000256" key="4">
    <source>
        <dbReference type="ARBA" id="ARBA00022679"/>
    </source>
</evidence>
<feature type="domain" description="Post-SET" evidence="7">
    <location>
        <begin position="116"/>
        <end position="132"/>
    </location>
</feature>